<organism evidence="1 2">
    <name type="scientific">Anoxybacterium hadale</name>
    <dbReference type="NCBI Taxonomy" id="3408580"/>
    <lineage>
        <taxon>Bacteria</taxon>
        <taxon>Bacillati</taxon>
        <taxon>Bacillota</taxon>
        <taxon>Clostridia</taxon>
        <taxon>Peptostreptococcales</taxon>
        <taxon>Anaerovoracaceae</taxon>
        <taxon>Anoxybacterium</taxon>
    </lineage>
</organism>
<evidence type="ECO:0000313" key="2">
    <source>
        <dbReference type="Proteomes" id="UP000594014"/>
    </source>
</evidence>
<sequence length="198" mass="23001">MKSTKIDPRIVRTKKLLMDAFINLNHNKDFKDITIKDITDAAMVNRATFYAHFYDKYDLMDAVITETIVVSIIENLNDYDRLNEETVVKIFLALTEFHTNLNTQLSTQCRKSYESYSSKIEQKIKAELEDLFYSLLLNQQFRLDSESLKIGAAILSWGIYGASVNWQTHSSLPAEQYIKKALPFYIDLNVLKESPQKR</sequence>
<keyword evidence="2" id="KW-1185">Reference proteome</keyword>
<proteinExistence type="predicted"/>
<accession>A0ACD1A8Y7</accession>
<name>A0ACD1A8Y7_9FIRM</name>
<dbReference type="Proteomes" id="UP000594014">
    <property type="component" value="Chromosome"/>
</dbReference>
<reference evidence="1" key="1">
    <citation type="submission" date="2019-08" db="EMBL/GenBank/DDBJ databases">
        <title>Genome sequence of Clostridiales bacterium MT110.</title>
        <authorList>
            <person name="Cao J."/>
        </authorList>
    </citation>
    <scope>NUCLEOTIDE SEQUENCE</scope>
    <source>
        <strain evidence="1">MT110</strain>
    </source>
</reference>
<evidence type="ECO:0000313" key="1">
    <source>
        <dbReference type="EMBL" id="QOX62898.1"/>
    </source>
</evidence>
<gene>
    <name evidence="1" type="ORF">FRZ06_05870</name>
</gene>
<protein>
    <submittedName>
        <fullName evidence="1">TetR/AcrR family transcriptional regulator</fullName>
    </submittedName>
</protein>
<dbReference type="EMBL" id="CP042469">
    <property type="protein sequence ID" value="QOX62898.1"/>
    <property type="molecule type" value="Genomic_DNA"/>
</dbReference>